<evidence type="ECO:0000313" key="2">
    <source>
        <dbReference type="EMBL" id="KJL25944.1"/>
    </source>
</evidence>
<proteinExistence type="predicted"/>
<feature type="signal peptide" evidence="1">
    <location>
        <begin position="1"/>
        <end position="32"/>
    </location>
</feature>
<evidence type="ECO:0008006" key="4">
    <source>
        <dbReference type="Google" id="ProtNLM"/>
    </source>
</evidence>
<dbReference type="EMBL" id="JYIV01000014">
    <property type="protein sequence ID" value="KJL25944.1"/>
    <property type="molecule type" value="Genomic_DNA"/>
</dbReference>
<evidence type="ECO:0000256" key="1">
    <source>
        <dbReference type="SAM" id="SignalP"/>
    </source>
</evidence>
<dbReference type="PATRIC" id="fig|82380.10.peg.449"/>
<organism evidence="2 3">
    <name type="scientific">Microbacterium oxydans</name>
    <dbReference type="NCBI Taxonomy" id="82380"/>
    <lineage>
        <taxon>Bacteria</taxon>
        <taxon>Bacillati</taxon>
        <taxon>Actinomycetota</taxon>
        <taxon>Actinomycetes</taxon>
        <taxon>Micrococcales</taxon>
        <taxon>Microbacteriaceae</taxon>
        <taxon>Microbacterium</taxon>
    </lineage>
</organism>
<sequence length="121" mass="12954">MKNSLRNKTAGLAAAAVLGIGVVIGGAVPAQAAEVAPKPPICTGQKIVMYSVGFTGELTPVKPYFGVGVEVVEHIWYSARPIYKPGTRLVQGWDYKYQANTIGQDFGYPRLSDPSVLCLRT</sequence>
<comment type="caution">
    <text evidence="2">The sequence shown here is derived from an EMBL/GenBank/DDBJ whole genome shotgun (WGS) entry which is preliminary data.</text>
</comment>
<gene>
    <name evidence="2" type="ORF">RN51_00451</name>
</gene>
<protein>
    <recommendedName>
        <fullName evidence="4">Secreted protein</fullName>
    </recommendedName>
</protein>
<name>A0A0F0KZT0_9MICO</name>
<dbReference type="AlphaFoldDB" id="A0A0F0KZT0"/>
<reference evidence="2 3" key="1">
    <citation type="submission" date="2015-02" db="EMBL/GenBank/DDBJ databases">
        <title>Draft genome sequences of ten Microbacterium spp. with emphasis on heavy metal contaminated environments.</title>
        <authorList>
            <person name="Corretto E."/>
        </authorList>
    </citation>
    <scope>NUCLEOTIDE SEQUENCE [LARGE SCALE GENOMIC DNA]</scope>
    <source>
        <strain evidence="2 3">BEL163</strain>
    </source>
</reference>
<dbReference type="RefSeq" id="WP_045262406.1">
    <property type="nucleotide sequence ID" value="NZ_JYIV01000014.1"/>
</dbReference>
<keyword evidence="1" id="KW-0732">Signal</keyword>
<dbReference type="Proteomes" id="UP000033725">
    <property type="component" value="Unassembled WGS sequence"/>
</dbReference>
<feature type="chain" id="PRO_5002444988" description="Secreted protein" evidence="1">
    <location>
        <begin position="33"/>
        <end position="121"/>
    </location>
</feature>
<evidence type="ECO:0000313" key="3">
    <source>
        <dbReference type="Proteomes" id="UP000033725"/>
    </source>
</evidence>
<accession>A0A0F0KZT0</accession>